<comment type="caution">
    <text evidence="33">The sequence shown here is derived from an EMBL/GenBank/DDBJ whole genome shotgun (WGS) entry which is preliminary data.</text>
</comment>
<dbReference type="PANTHER" id="PTHR10151:SF66">
    <property type="entry name" value="GLYCEROPHOSPHOCHOLINE CHOLINEPHOSPHODIESTERASE ENPP6"/>
    <property type="match status" value="1"/>
</dbReference>
<evidence type="ECO:0000256" key="26">
    <source>
        <dbReference type="ARBA" id="ARBA00047779"/>
    </source>
</evidence>
<keyword evidence="9 32" id="KW-0732">Signal</keyword>
<evidence type="ECO:0000256" key="1">
    <source>
        <dbReference type="ARBA" id="ARBA00001947"/>
    </source>
</evidence>
<evidence type="ECO:0000256" key="3">
    <source>
        <dbReference type="ARBA" id="ARBA00010594"/>
    </source>
</evidence>
<evidence type="ECO:0000256" key="13">
    <source>
        <dbReference type="ARBA" id="ARBA00023098"/>
    </source>
</evidence>
<comment type="catalytic activity">
    <reaction evidence="22">
        <text>1-(9Z-octadecenoyl)-sn-glycero-3-phosphocholine + H2O = 1-(9Z-octadecenoyl)-sn-glycerol + phosphocholine + H(+)</text>
        <dbReference type="Rhea" id="RHEA:41091"/>
        <dbReference type="ChEBI" id="CHEBI:15377"/>
        <dbReference type="ChEBI" id="CHEBI:15378"/>
        <dbReference type="ChEBI" id="CHEBI:28610"/>
        <dbReference type="ChEBI" id="CHEBI:75757"/>
        <dbReference type="ChEBI" id="CHEBI:295975"/>
    </reaction>
    <physiologicalReaction direction="left-to-right" evidence="22">
        <dbReference type="Rhea" id="RHEA:41092"/>
    </physiologicalReaction>
</comment>
<dbReference type="GO" id="GO:0005886">
    <property type="term" value="C:plasma membrane"/>
    <property type="evidence" value="ECO:0007669"/>
    <property type="project" value="UniProtKB-SubCell"/>
</dbReference>
<dbReference type="PANTHER" id="PTHR10151">
    <property type="entry name" value="ECTONUCLEOTIDE PYROPHOSPHATASE/PHOSPHODIESTERASE"/>
    <property type="match status" value="1"/>
</dbReference>
<name>A0AAV5VWW7_9BILA</name>
<keyword evidence="11" id="KW-0862">Zinc</keyword>
<comment type="cofactor">
    <cofactor evidence="1">
        <name>Zn(2+)</name>
        <dbReference type="ChEBI" id="CHEBI:29105"/>
    </cofactor>
</comment>
<evidence type="ECO:0000256" key="31">
    <source>
        <dbReference type="ARBA" id="ARBA00049320"/>
    </source>
</evidence>
<comment type="catalytic activity">
    <reaction evidence="24">
        <text>a 1-O-alkyl-sn-glycero-3-phosphocholine + H2O = a 1-O-alkyl-sn-glycerol + phosphocholine + H(+)</text>
        <dbReference type="Rhea" id="RHEA:36083"/>
        <dbReference type="ChEBI" id="CHEBI:15377"/>
        <dbReference type="ChEBI" id="CHEBI:15378"/>
        <dbReference type="ChEBI" id="CHEBI:15850"/>
        <dbReference type="ChEBI" id="CHEBI:30909"/>
        <dbReference type="ChEBI" id="CHEBI:295975"/>
    </reaction>
    <physiologicalReaction direction="left-to-right" evidence="24">
        <dbReference type="Rhea" id="RHEA:36084"/>
    </physiologicalReaction>
</comment>
<evidence type="ECO:0000256" key="21">
    <source>
        <dbReference type="ARBA" id="ARBA00047290"/>
    </source>
</evidence>
<evidence type="ECO:0000256" key="30">
    <source>
        <dbReference type="ARBA" id="ARBA00049092"/>
    </source>
</evidence>
<comment type="similarity">
    <text evidence="3">Belongs to the nucleotide pyrophosphatase/phosphodiesterase family.</text>
</comment>
<feature type="signal peptide" evidence="32">
    <location>
        <begin position="1"/>
        <end position="20"/>
    </location>
</feature>
<dbReference type="AlphaFoldDB" id="A0AAV5VWW7"/>
<sequence>MPPIIPFFLLLLFSLQYSHAQKLIVILTEGLGGSEYHKYSHFNAFQTVENGGVWSTKLFPVFPTLPLPNRYSLLTGMTPRKHGLIDDHMLNWRTGETFDGFTSPSDLDYSKWWGAFPLFMSAKRQKARVAMLYFPECQVNWPFPPTMCVATQTNLTMASEGEIDRVIEMTESYDLILIHDSSIFDEFSRMGPKRAGHSGESVRRLADKMERILEATRKRIDLNVMFISLHGMIEVPSQNERILDDYLPMEMVHRTVGEGASMQIVPRTGQTHQIYSQLRNNFPIPNVSIHFTAPKVGDLPDYYSLKLSPTVSDLLLIAEPGFAVYTKDESKRFPTGLQKKPMGVSGYNGKLPEMLGLFMGYGPLFRRHFEKSGMEVLDIYVLLCTLLKIQDCNPTTGSIRRVQDILVKDIVNSAPTFSPILPLIVLLVIRQRLM</sequence>
<evidence type="ECO:0000313" key="33">
    <source>
        <dbReference type="EMBL" id="GMT23898.1"/>
    </source>
</evidence>
<dbReference type="InterPro" id="IPR017850">
    <property type="entry name" value="Alkaline_phosphatase_core_sf"/>
</dbReference>
<dbReference type="SUPFAM" id="SSF53649">
    <property type="entry name" value="Alkaline phosphatase-like"/>
    <property type="match status" value="1"/>
</dbReference>
<evidence type="ECO:0000256" key="22">
    <source>
        <dbReference type="ARBA" id="ARBA00047322"/>
    </source>
</evidence>
<evidence type="ECO:0000256" key="16">
    <source>
        <dbReference type="ARBA" id="ARBA00023180"/>
    </source>
</evidence>
<evidence type="ECO:0000256" key="25">
    <source>
        <dbReference type="ARBA" id="ARBA00047600"/>
    </source>
</evidence>
<evidence type="ECO:0000256" key="24">
    <source>
        <dbReference type="ARBA" id="ARBA00047494"/>
    </source>
</evidence>
<comment type="function">
    <text evidence="20">Choline-specific glycerophosphodiesterase that hydrolyzes glycerophosphocholine (GPC) and lysophosphatidylcholine (LPC) and contributes to supplying choline to the cells. Has a preference for LPC with short (12:0 and 14:0) or polyunsaturated (18:2 and 20:4) fatty acids. In vitro, hydrolyzes only choline-containing lysophospholipids, such as sphingosylphosphorylcholine (SPC), platelet-activating factor (PAF) and lysoPAF, but not other lysophospholipids.</text>
</comment>
<evidence type="ECO:0000256" key="11">
    <source>
        <dbReference type="ARBA" id="ARBA00022833"/>
    </source>
</evidence>
<gene>
    <name evidence="33" type="ORF">PFISCL1PPCAC_15195</name>
</gene>
<comment type="catalytic activity">
    <reaction evidence="29">
        <text>sn-glycerol 3-phosphocholine + H2O = phosphocholine + glycerol + H(+)</text>
        <dbReference type="Rhea" id="RHEA:19545"/>
        <dbReference type="ChEBI" id="CHEBI:15377"/>
        <dbReference type="ChEBI" id="CHEBI:15378"/>
        <dbReference type="ChEBI" id="CHEBI:16870"/>
        <dbReference type="ChEBI" id="CHEBI:17754"/>
        <dbReference type="ChEBI" id="CHEBI:295975"/>
        <dbReference type="EC" id="3.1.4.38"/>
    </reaction>
    <physiologicalReaction direction="left-to-right" evidence="29">
        <dbReference type="Rhea" id="RHEA:19546"/>
    </physiologicalReaction>
</comment>
<dbReference type="GO" id="GO:0047390">
    <property type="term" value="F:glycerophosphocholine cholinephosphodiesterase activity"/>
    <property type="evidence" value="ECO:0007669"/>
    <property type="project" value="UniProtKB-EC"/>
</dbReference>
<comment type="catalytic activity">
    <reaction evidence="26">
        <text>1-tetradecanoyl-sn-glycero-3-phosphocholine + H2O = 1-tetradecanoyl-sn-glycerol + phosphocholine + H(+)</text>
        <dbReference type="Rhea" id="RHEA:40999"/>
        <dbReference type="ChEBI" id="CHEBI:15377"/>
        <dbReference type="ChEBI" id="CHEBI:15378"/>
        <dbReference type="ChEBI" id="CHEBI:64489"/>
        <dbReference type="ChEBI" id="CHEBI:75536"/>
        <dbReference type="ChEBI" id="CHEBI:295975"/>
    </reaction>
    <physiologicalReaction direction="left-to-right" evidence="26">
        <dbReference type="Rhea" id="RHEA:41000"/>
    </physiologicalReaction>
</comment>
<dbReference type="EMBL" id="BTSY01000004">
    <property type="protein sequence ID" value="GMT23898.1"/>
    <property type="molecule type" value="Genomic_DNA"/>
</dbReference>
<evidence type="ECO:0000256" key="2">
    <source>
        <dbReference type="ARBA" id="ARBA00004609"/>
    </source>
</evidence>
<dbReference type="InterPro" id="IPR002591">
    <property type="entry name" value="Phosphodiest/P_Trfase"/>
</dbReference>
<dbReference type="EC" id="3.1.4.38" evidence="4"/>
<comment type="catalytic activity">
    <reaction evidence="28">
        <text>sphing-4-enine-phosphocholine + H2O = sphing-4-enine + phosphocholine + H(+)</text>
        <dbReference type="Rhea" id="RHEA:41095"/>
        <dbReference type="ChEBI" id="CHEBI:15377"/>
        <dbReference type="ChEBI" id="CHEBI:15378"/>
        <dbReference type="ChEBI" id="CHEBI:57756"/>
        <dbReference type="ChEBI" id="CHEBI:58906"/>
        <dbReference type="ChEBI" id="CHEBI:295975"/>
    </reaction>
    <physiologicalReaction direction="left-to-right" evidence="28">
        <dbReference type="Rhea" id="RHEA:41096"/>
    </physiologicalReaction>
</comment>
<evidence type="ECO:0000256" key="27">
    <source>
        <dbReference type="ARBA" id="ARBA00048209"/>
    </source>
</evidence>
<evidence type="ECO:0000256" key="15">
    <source>
        <dbReference type="ARBA" id="ARBA00023157"/>
    </source>
</evidence>
<evidence type="ECO:0000256" key="32">
    <source>
        <dbReference type="SAM" id="SignalP"/>
    </source>
</evidence>
<keyword evidence="34" id="KW-1185">Reference proteome</keyword>
<evidence type="ECO:0000256" key="23">
    <source>
        <dbReference type="ARBA" id="ARBA00047482"/>
    </source>
</evidence>
<reference evidence="33" key="1">
    <citation type="submission" date="2023-10" db="EMBL/GenBank/DDBJ databases">
        <title>Genome assembly of Pristionchus species.</title>
        <authorList>
            <person name="Yoshida K."/>
            <person name="Sommer R.J."/>
        </authorList>
    </citation>
    <scope>NUCLEOTIDE SEQUENCE</scope>
    <source>
        <strain evidence="33">RS5133</strain>
    </source>
</reference>
<comment type="catalytic activity">
    <reaction evidence="23">
        <text>glycero-2-phosphocholine + H2O = phosphocholine + glycerol + H(+)</text>
        <dbReference type="Rhea" id="RHEA:61684"/>
        <dbReference type="ChEBI" id="CHEBI:15377"/>
        <dbReference type="ChEBI" id="CHEBI:15378"/>
        <dbReference type="ChEBI" id="CHEBI:17754"/>
        <dbReference type="ChEBI" id="CHEBI:144950"/>
        <dbReference type="ChEBI" id="CHEBI:295975"/>
    </reaction>
    <physiologicalReaction direction="left-to-right" evidence="23">
        <dbReference type="Rhea" id="RHEA:61685"/>
    </physiologicalReaction>
</comment>
<evidence type="ECO:0000256" key="7">
    <source>
        <dbReference type="ARBA" id="ARBA00022622"/>
    </source>
</evidence>
<keyword evidence="14" id="KW-0472">Membrane</keyword>
<evidence type="ECO:0000313" key="34">
    <source>
        <dbReference type="Proteomes" id="UP001432322"/>
    </source>
</evidence>
<proteinExistence type="inferred from homology"/>
<evidence type="ECO:0000256" key="17">
    <source>
        <dbReference type="ARBA" id="ARBA00023288"/>
    </source>
</evidence>
<evidence type="ECO:0000256" key="6">
    <source>
        <dbReference type="ARBA" id="ARBA00022553"/>
    </source>
</evidence>
<keyword evidence="5" id="KW-1003">Cell membrane</keyword>
<keyword evidence="17" id="KW-0449">Lipoprotein</keyword>
<evidence type="ECO:0000256" key="14">
    <source>
        <dbReference type="ARBA" id="ARBA00023136"/>
    </source>
</evidence>
<evidence type="ECO:0000256" key="4">
    <source>
        <dbReference type="ARBA" id="ARBA00012318"/>
    </source>
</evidence>
<evidence type="ECO:0000256" key="28">
    <source>
        <dbReference type="ARBA" id="ARBA00048234"/>
    </source>
</evidence>
<protein>
    <recommendedName>
        <fullName evidence="4">glycerophosphocholine cholinephosphodiesterase</fullName>
        <ecNumber evidence="4">3.1.4.38</ecNumber>
    </recommendedName>
    <alternativeName>
        <fullName evidence="19">Choline-specific glycerophosphodiester phosphodiesterase</fullName>
    </alternativeName>
    <alternativeName>
        <fullName evidence="18">Ectonucleotide pyrophosphatase/phosphodiesterase family member 6</fullName>
    </alternativeName>
</protein>
<evidence type="ECO:0000256" key="18">
    <source>
        <dbReference type="ARBA" id="ARBA00031167"/>
    </source>
</evidence>
<dbReference type="GO" id="GO:0016042">
    <property type="term" value="P:lipid catabolic process"/>
    <property type="evidence" value="ECO:0007669"/>
    <property type="project" value="UniProtKB-KW"/>
</dbReference>
<dbReference type="Proteomes" id="UP001432322">
    <property type="component" value="Unassembled WGS sequence"/>
</dbReference>
<comment type="catalytic activity">
    <reaction evidence="31">
        <text>1-(5Z,8Z,11Z,14Z-eicosatetraenoyl)-sn-glycero-3-phosphocholine + H2O = 1-(5Z,8Z,11Z,14Z-eicosatetraenoyl)-sn-glycerol + phosphocholine + H(+)</text>
        <dbReference type="Rhea" id="RHEA:41003"/>
        <dbReference type="ChEBI" id="CHEBI:15377"/>
        <dbReference type="ChEBI" id="CHEBI:15378"/>
        <dbReference type="ChEBI" id="CHEBI:34071"/>
        <dbReference type="ChEBI" id="CHEBI:74344"/>
        <dbReference type="ChEBI" id="CHEBI:295975"/>
    </reaction>
    <physiologicalReaction direction="left-to-right" evidence="31">
        <dbReference type="Rhea" id="RHEA:41004"/>
    </physiologicalReaction>
</comment>
<evidence type="ECO:0000256" key="9">
    <source>
        <dbReference type="ARBA" id="ARBA00022729"/>
    </source>
</evidence>
<keyword evidence="16" id="KW-0325">Glycoprotein</keyword>
<comment type="catalytic activity">
    <reaction evidence="25">
        <text>a 1-acyl-sn-glycero-3-phosphocholine + H2O = a 1-acyl-sn-glycerol + phosphocholine + H(+)</text>
        <dbReference type="Rhea" id="RHEA:44720"/>
        <dbReference type="ChEBI" id="CHEBI:15377"/>
        <dbReference type="ChEBI" id="CHEBI:15378"/>
        <dbReference type="ChEBI" id="CHEBI:58168"/>
        <dbReference type="ChEBI" id="CHEBI:64683"/>
        <dbReference type="ChEBI" id="CHEBI:295975"/>
    </reaction>
    <physiologicalReaction direction="left-to-right" evidence="25">
        <dbReference type="Rhea" id="RHEA:44721"/>
    </physiologicalReaction>
</comment>
<evidence type="ECO:0000256" key="10">
    <source>
        <dbReference type="ARBA" id="ARBA00022801"/>
    </source>
</evidence>
<comment type="catalytic activity">
    <reaction evidence="21">
        <text>1-dodecanoyl-sn-glycero-3-phosphocholine + H2O = 1-dodecanoyl-sn-glycerol + phosphocholine + H(+)</text>
        <dbReference type="Rhea" id="RHEA:41127"/>
        <dbReference type="ChEBI" id="CHEBI:15377"/>
        <dbReference type="ChEBI" id="CHEBI:15378"/>
        <dbReference type="ChEBI" id="CHEBI:74966"/>
        <dbReference type="ChEBI" id="CHEBI:75529"/>
        <dbReference type="ChEBI" id="CHEBI:295975"/>
    </reaction>
    <physiologicalReaction direction="left-to-right" evidence="21">
        <dbReference type="Rhea" id="RHEA:41128"/>
    </physiologicalReaction>
</comment>
<evidence type="ECO:0000256" key="8">
    <source>
        <dbReference type="ARBA" id="ARBA00022723"/>
    </source>
</evidence>
<keyword evidence="8" id="KW-0479">Metal-binding</keyword>
<keyword evidence="13" id="KW-0443">Lipid metabolism</keyword>
<feature type="chain" id="PRO_5043697447" description="glycerophosphocholine cholinephosphodiesterase" evidence="32">
    <location>
        <begin position="21"/>
        <end position="434"/>
    </location>
</feature>
<dbReference type="GO" id="GO:0046872">
    <property type="term" value="F:metal ion binding"/>
    <property type="evidence" value="ECO:0007669"/>
    <property type="project" value="UniProtKB-KW"/>
</dbReference>
<dbReference type="GO" id="GO:0098552">
    <property type="term" value="C:side of membrane"/>
    <property type="evidence" value="ECO:0007669"/>
    <property type="project" value="UniProtKB-KW"/>
</dbReference>
<comment type="catalytic activity">
    <reaction evidence="27">
        <text>1-hexadecanoyl-sn-glycero-3-phosphocholine + H2O = 1-hexadecanoyl-sn-glycerol + phosphocholine + H(+)</text>
        <dbReference type="Rhea" id="RHEA:41119"/>
        <dbReference type="ChEBI" id="CHEBI:15377"/>
        <dbReference type="ChEBI" id="CHEBI:15378"/>
        <dbReference type="ChEBI" id="CHEBI:72998"/>
        <dbReference type="ChEBI" id="CHEBI:75542"/>
        <dbReference type="ChEBI" id="CHEBI:295975"/>
    </reaction>
    <physiologicalReaction direction="left-to-right" evidence="27">
        <dbReference type="Rhea" id="RHEA:41120"/>
    </physiologicalReaction>
</comment>
<evidence type="ECO:0000256" key="20">
    <source>
        <dbReference type="ARBA" id="ARBA00046203"/>
    </source>
</evidence>
<dbReference type="Pfam" id="PF01663">
    <property type="entry name" value="Phosphodiest"/>
    <property type="match status" value="1"/>
</dbReference>
<keyword evidence="6" id="KW-0597">Phosphoprotein</keyword>
<evidence type="ECO:0000256" key="5">
    <source>
        <dbReference type="ARBA" id="ARBA00022475"/>
    </source>
</evidence>
<evidence type="ECO:0000256" key="19">
    <source>
        <dbReference type="ARBA" id="ARBA00032556"/>
    </source>
</evidence>
<comment type="subcellular location">
    <subcellularLocation>
        <location evidence="2">Cell membrane</location>
        <topology evidence="2">Lipid-anchor</topology>
        <topology evidence="2">GPI-anchor</topology>
    </subcellularLocation>
</comment>
<keyword evidence="12" id="KW-0442">Lipid degradation</keyword>
<keyword evidence="10" id="KW-0378">Hydrolase</keyword>
<organism evidence="33 34">
    <name type="scientific">Pristionchus fissidentatus</name>
    <dbReference type="NCBI Taxonomy" id="1538716"/>
    <lineage>
        <taxon>Eukaryota</taxon>
        <taxon>Metazoa</taxon>
        <taxon>Ecdysozoa</taxon>
        <taxon>Nematoda</taxon>
        <taxon>Chromadorea</taxon>
        <taxon>Rhabditida</taxon>
        <taxon>Rhabditina</taxon>
        <taxon>Diplogasteromorpha</taxon>
        <taxon>Diplogasteroidea</taxon>
        <taxon>Neodiplogasteridae</taxon>
        <taxon>Pristionchus</taxon>
    </lineage>
</organism>
<dbReference type="Gene3D" id="3.40.720.10">
    <property type="entry name" value="Alkaline Phosphatase, subunit A"/>
    <property type="match status" value="1"/>
</dbReference>
<comment type="catalytic activity">
    <reaction evidence="30">
        <text>1-(9Z,12Z)-octadecadienoyl-sn-glycero-3-phosphocholine + H2O = 1-(9Z,12Z-octadecadienoyl)-sn-glycerol + phosphocholine + H(+)</text>
        <dbReference type="Rhea" id="RHEA:41115"/>
        <dbReference type="ChEBI" id="CHEBI:15377"/>
        <dbReference type="ChEBI" id="CHEBI:15378"/>
        <dbReference type="ChEBI" id="CHEBI:28733"/>
        <dbReference type="ChEBI" id="CHEBI:75561"/>
        <dbReference type="ChEBI" id="CHEBI:295975"/>
    </reaction>
    <physiologicalReaction direction="left-to-right" evidence="30">
        <dbReference type="Rhea" id="RHEA:41116"/>
    </physiologicalReaction>
</comment>
<evidence type="ECO:0000256" key="12">
    <source>
        <dbReference type="ARBA" id="ARBA00022963"/>
    </source>
</evidence>
<evidence type="ECO:0000256" key="29">
    <source>
        <dbReference type="ARBA" id="ARBA00048703"/>
    </source>
</evidence>
<keyword evidence="15" id="KW-1015">Disulfide bond</keyword>
<accession>A0AAV5VWW7</accession>
<keyword evidence="7" id="KW-0336">GPI-anchor</keyword>